<evidence type="ECO:0000256" key="1">
    <source>
        <dbReference type="SAM" id="MobiDB-lite"/>
    </source>
</evidence>
<reference evidence="3 4" key="1">
    <citation type="journal article" date="2016" name="Nat. Commun.">
        <title>Thousands of microbial genomes shed light on interconnected biogeochemical processes in an aquifer system.</title>
        <authorList>
            <person name="Anantharaman K."/>
            <person name="Brown C.T."/>
            <person name="Hug L.A."/>
            <person name="Sharon I."/>
            <person name="Castelle C.J."/>
            <person name="Probst A.J."/>
            <person name="Thomas B.C."/>
            <person name="Singh A."/>
            <person name="Wilkins M.J."/>
            <person name="Karaoz U."/>
            <person name="Brodie E.L."/>
            <person name="Williams K.H."/>
            <person name="Hubbard S.S."/>
            <person name="Banfield J.F."/>
        </authorList>
    </citation>
    <scope>NUCLEOTIDE SEQUENCE [LARGE SCALE GENOMIC DNA]</scope>
</reference>
<organism evidence="3 4">
    <name type="scientific">Candidatus Magasanikbacteria bacterium RIFOXYC2_FULL_42_28</name>
    <dbReference type="NCBI Taxonomy" id="1798704"/>
    <lineage>
        <taxon>Bacteria</taxon>
        <taxon>Candidatus Magasanikiibacteriota</taxon>
    </lineage>
</organism>
<gene>
    <name evidence="3" type="ORF">A3J93_01285</name>
</gene>
<feature type="domain" description="Helix-turn-helix" evidence="2">
    <location>
        <begin position="19"/>
        <end position="66"/>
    </location>
</feature>
<dbReference type="Proteomes" id="UP000177907">
    <property type="component" value="Unassembled WGS sequence"/>
</dbReference>
<dbReference type="Pfam" id="PF12728">
    <property type="entry name" value="HTH_17"/>
    <property type="match status" value="1"/>
</dbReference>
<dbReference type="EMBL" id="MFQZ01000001">
    <property type="protein sequence ID" value="OGH88712.1"/>
    <property type="molecule type" value="Genomic_DNA"/>
</dbReference>
<dbReference type="InterPro" id="IPR010093">
    <property type="entry name" value="SinI_DNA-bd"/>
</dbReference>
<evidence type="ECO:0000259" key="2">
    <source>
        <dbReference type="Pfam" id="PF12728"/>
    </source>
</evidence>
<dbReference type="InterPro" id="IPR041657">
    <property type="entry name" value="HTH_17"/>
</dbReference>
<name>A0A1F6NXQ4_9BACT</name>
<feature type="region of interest" description="Disordered" evidence="1">
    <location>
        <begin position="104"/>
        <end position="123"/>
    </location>
</feature>
<dbReference type="AlphaFoldDB" id="A0A1F6NXQ4"/>
<proteinExistence type="predicted"/>
<comment type="caution">
    <text evidence="3">The sequence shown here is derived from an EMBL/GenBank/DDBJ whole genome shotgun (WGS) entry which is preliminary data.</text>
</comment>
<protein>
    <recommendedName>
        <fullName evidence="2">Helix-turn-helix domain-containing protein</fullName>
    </recommendedName>
</protein>
<evidence type="ECO:0000313" key="4">
    <source>
        <dbReference type="Proteomes" id="UP000177907"/>
    </source>
</evidence>
<sequence length="123" mass="13810">MSPFPAKHDASEPKEIIRLSVSEAAKLFGVSSLTVRRAIATKEITYAVVGGRYKISFESLVKWSQRHTTVRNKTASRGIGQYVDKWKIKNTLFSPNPKIIKIEEKAEPKNDAAPDMVKKPKLN</sequence>
<accession>A0A1F6NXQ4</accession>
<dbReference type="NCBIfam" id="TIGR01764">
    <property type="entry name" value="excise"/>
    <property type="match status" value="1"/>
</dbReference>
<dbReference type="GO" id="GO:0003677">
    <property type="term" value="F:DNA binding"/>
    <property type="evidence" value="ECO:0007669"/>
    <property type="project" value="InterPro"/>
</dbReference>
<evidence type="ECO:0000313" key="3">
    <source>
        <dbReference type="EMBL" id="OGH88712.1"/>
    </source>
</evidence>